<dbReference type="PANTHER" id="PTHR10815:SF5">
    <property type="entry name" value="METHYLATED-DNA--PROTEIN-CYSTEINE METHYLTRANSFERASE"/>
    <property type="match status" value="1"/>
</dbReference>
<evidence type="ECO:0000256" key="1">
    <source>
        <dbReference type="ARBA" id="ARBA00001286"/>
    </source>
</evidence>
<accession>A0A2Z3YN80</accession>
<keyword evidence="7" id="KW-0234">DNA repair</keyword>
<dbReference type="InterPro" id="IPR008332">
    <property type="entry name" value="MethylG_MeTrfase_N"/>
</dbReference>
<evidence type="ECO:0000313" key="13">
    <source>
        <dbReference type="Proteomes" id="UP000247696"/>
    </source>
</evidence>
<keyword evidence="6" id="KW-0227">DNA damage</keyword>
<evidence type="ECO:0000313" key="12">
    <source>
        <dbReference type="EMBL" id="AWT25736.1"/>
    </source>
</evidence>
<dbReference type="EC" id="2.1.1.63" evidence="3"/>
<keyword evidence="5 12" id="KW-0808">Transferase</keyword>
<dbReference type="Proteomes" id="UP000247696">
    <property type="component" value="Chromosome"/>
</dbReference>
<organism evidence="12 13">
    <name type="scientific">Corynebacterium provencense</name>
    <dbReference type="NCBI Taxonomy" id="1737425"/>
    <lineage>
        <taxon>Bacteria</taxon>
        <taxon>Bacillati</taxon>
        <taxon>Actinomycetota</taxon>
        <taxon>Actinomycetes</taxon>
        <taxon>Mycobacteriales</taxon>
        <taxon>Corynebacteriaceae</taxon>
        <taxon>Corynebacterium</taxon>
    </lineage>
</organism>
<dbReference type="InterPro" id="IPR014048">
    <property type="entry name" value="MethylDNA_cys_MeTrfase_DNA-bd"/>
</dbReference>
<gene>
    <name evidence="12" type="primary">ogt</name>
    <name evidence="12" type="ORF">Csp1_09300</name>
</gene>
<evidence type="ECO:0000256" key="3">
    <source>
        <dbReference type="ARBA" id="ARBA00011918"/>
    </source>
</evidence>
<dbReference type="Gene3D" id="1.10.10.10">
    <property type="entry name" value="Winged helix-like DNA-binding domain superfamily/Winged helix DNA-binding domain"/>
    <property type="match status" value="1"/>
</dbReference>
<dbReference type="GO" id="GO:0006281">
    <property type="term" value="P:DNA repair"/>
    <property type="evidence" value="ECO:0007669"/>
    <property type="project" value="UniProtKB-KW"/>
</dbReference>
<dbReference type="PANTHER" id="PTHR10815">
    <property type="entry name" value="METHYLATED-DNA--PROTEIN-CYSTEINE METHYLTRANSFERASE"/>
    <property type="match status" value="1"/>
</dbReference>
<dbReference type="EMBL" id="CP024988">
    <property type="protein sequence ID" value="AWT25736.1"/>
    <property type="molecule type" value="Genomic_DNA"/>
</dbReference>
<dbReference type="Pfam" id="PF01035">
    <property type="entry name" value="DNA_binding_1"/>
    <property type="match status" value="1"/>
</dbReference>
<proteinExistence type="inferred from homology"/>
<protein>
    <recommendedName>
        <fullName evidence="3">methylated-DNA--[protein]-cysteine S-methyltransferase</fullName>
        <ecNumber evidence="3">2.1.1.63</ecNumber>
    </recommendedName>
</protein>
<dbReference type="InterPro" id="IPR036217">
    <property type="entry name" value="MethylDNA_cys_MeTrfase_DNAb"/>
</dbReference>
<dbReference type="SUPFAM" id="SSF46767">
    <property type="entry name" value="Methylated DNA-protein cysteine methyltransferase, C-terminal domain"/>
    <property type="match status" value="1"/>
</dbReference>
<comment type="similarity">
    <text evidence="2">Belongs to the MGMT family.</text>
</comment>
<sequence length="214" mass="22676">MTRRPDATTADSMPGFSSRTVETPVGRLLLAATPAGLVRVAFELENFDTVLHTLEHHFGPRVPSTPGDITDVAATRLDEYFVGSRQVFDLPLDFTLSAPRSGRSGSFRQKVQRSLLQIRYGMTRSYRETAEAAGSPGAVRAVGTACATNPLPVIVPCHRVVRSDGGTGGYRGGQDVKSALLELESHSSGQVPGHSVVSPAGNPAVRGVPEGNLL</sequence>
<dbReference type="Pfam" id="PF02870">
    <property type="entry name" value="Methyltransf_1N"/>
    <property type="match status" value="1"/>
</dbReference>
<dbReference type="GO" id="GO:0032259">
    <property type="term" value="P:methylation"/>
    <property type="evidence" value="ECO:0007669"/>
    <property type="project" value="UniProtKB-KW"/>
</dbReference>
<evidence type="ECO:0000256" key="8">
    <source>
        <dbReference type="ARBA" id="ARBA00049348"/>
    </source>
</evidence>
<dbReference type="KEGG" id="cpre:Csp1_09300"/>
<evidence type="ECO:0000256" key="9">
    <source>
        <dbReference type="SAM" id="MobiDB-lite"/>
    </source>
</evidence>
<name>A0A2Z3YN80_9CORY</name>
<dbReference type="CDD" id="cd06445">
    <property type="entry name" value="ATase"/>
    <property type="match status" value="1"/>
</dbReference>
<keyword evidence="13" id="KW-1185">Reference proteome</keyword>
<evidence type="ECO:0000259" key="10">
    <source>
        <dbReference type="Pfam" id="PF01035"/>
    </source>
</evidence>
<dbReference type="FunFam" id="1.10.10.10:FF:000214">
    <property type="entry name" value="Methylated-DNA--protein-cysteine methyltransferase"/>
    <property type="match status" value="1"/>
</dbReference>
<dbReference type="SUPFAM" id="SSF53155">
    <property type="entry name" value="Methylated DNA-protein cysteine methyltransferase domain"/>
    <property type="match status" value="1"/>
</dbReference>
<dbReference type="InterPro" id="IPR036388">
    <property type="entry name" value="WH-like_DNA-bd_sf"/>
</dbReference>
<dbReference type="InterPro" id="IPR001497">
    <property type="entry name" value="MethylDNA_cys_MeTrfase_AS"/>
</dbReference>
<evidence type="ECO:0000256" key="4">
    <source>
        <dbReference type="ARBA" id="ARBA00022603"/>
    </source>
</evidence>
<evidence type="ECO:0000256" key="6">
    <source>
        <dbReference type="ARBA" id="ARBA00022763"/>
    </source>
</evidence>
<dbReference type="STRING" id="1737425.GCA_900049755_00358"/>
<keyword evidence="4 12" id="KW-0489">Methyltransferase</keyword>
<evidence type="ECO:0000256" key="2">
    <source>
        <dbReference type="ARBA" id="ARBA00008711"/>
    </source>
</evidence>
<dbReference type="Gene3D" id="3.30.160.70">
    <property type="entry name" value="Methylated DNA-protein cysteine methyltransferase domain"/>
    <property type="match status" value="1"/>
</dbReference>
<dbReference type="GO" id="GO:0003908">
    <property type="term" value="F:methylated-DNA-[protein]-cysteine S-methyltransferase activity"/>
    <property type="evidence" value="ECO:0007669"/>
    <property type="project" value="UniProtKB-EC"/>
</dbReference>
<feature type="domain" description="Methylated-DNA-[protein]-cysteine S-methyltransferase DNA binding" evidence="10">
    <location>
        <begin position="107"/>
        <end position="185"/>
    </location>
</feature>
<feature type="region of interest" description="Disordered" evidence="9">
    <location>
        <begin position="185"/>
        <end position="214"/>
    </location>
</feature>
<dbReference type="InterPro" id="IPR036631">
    <property type="entry name" value="MGMT_N_sf"/>
</dbReference>
<reference evidence="13" key="1">
    <citation type="submission" date="2017-11" db="EMBL/GenBank/DDBJ databases">
        <title>Otitis media/interna in a cat caused by the recently described species Corynebacterium provencense.</title>
        <authorList>
            <person name="Kittl S."/>
            <person name="Brodard I."/>
            <person name="Rychener L."/>
            <person name="Jores J."/>
            <person name="Roosje P."/>
            <person name="Gobeli Brawand S."/>
        </authorList>
    </citation>
    <scope>NUCLEOTIDE SEQUENCE [LARGE SCALE GENOMIC DNA]</scope>
    <source>
        <strain evidence="13">17KM38</strain>
    </source>
</reference>
<evidence type="ECO:0000256" key="7">
    <source>
        <dbReference type="ARBA" id="ARBA00023204"/>
    </source>
</evidence>
<dbReference type="PROSITE" id="PS00374">
    <property type="entry name" value="MGMT"/>
    <property type="match status" value="1"/>
</dbReference>
<evidence type="ECO:0000256" key="5">
    <source>
        <dbReference type="ARBA" id="ARBA00022679"/>
    </source>
</evidence>
<comment type="catalytic activity">
    <reaction evidence="8">
        <text>a 6-O-methyl-2'-deoxyguanosine in DNA + L-cysteinyl-[protein] = S-methyl-L-cysteinyl-[protein] + a 2'-deoxyguanosine in DNA</text>
        <dbReference type="Rhea" id="RHEA:24000"/>
        <dbReference type="Rhea" id="RHEA-COMP:10131"/>
        <dbReference type="Rhea" id="RHEA-COMP:10132"/>
        <dbReference type="Rhea" id="RHEA-COMP:11367"/>
        <dbReference type="Rhea" id="RHEA-COMP:11368"/>
        <dbReference type="ChEBI" id="CHEBI:29950"/>
        <dbReference type="ChEBI" id="CHEBI:82612"/>
        <dbReference type="ChEBI" id="CHEBI:85445"/>
        <dbReference type="ChEBI" id="CHEBI:85448"/>
        <dbReference type="EC" id="2.1.1.63"/>
    </reaction>
</comment>
<feature type="domain" description="Methylguanine DNA methyltransferase ribonuclease-like" evidence="11">
    <location>
        <begin position="20"/>
        <end position="94"/>
    </location>
</feature>
<comment type="catalytic activity">
    <reaction evidence="1">
        <text>a 4-O-methyl-thymidine in DNA + L-cysteinyl-[protein] = a thymidine in DNA + S-methyl-L-cysteinyl-[protein]</text>
        <dbReference type="Rhea" id="RHEA:53428"/>
        <dbReference type="Rhea" id="RHEA-COMP:10131"/>
        <dbReference type="Rhea" id="RHEA-COMP:10132"/>
        <dbReference type="Rhea" id="RHEA-COMP:13555"/>
        <dbReference type="Rhea" id="RHEA-COMP:13556"/>
        <dbReference type="ChEBI" id="CHEBI:29950"/>
        <dbReference type="ChEBI" id="CHEBI:82612"/>
        <dbReference type="ChEBI" id="CHEBI:137386"/>
        <dbReference type="ChEBI" id="CHEBI:137387"/>
        <dbReference type="EC" id="2.1.1.63"/>
    </reaction>
</comment>
<dbReference type="NCBIfam" id="TIGR00589">
    <property type="entry name" value="ogt"/>
    <property type="match status" value="1"/>
</dbReference>
<dbReference type="AlphaFoldDB" id="A0A2Z3YN80"/>
<evidence type="ECO:0000259" key="11">
    <source>
        <dbReference type="Pfam" id="PF02870"/>
    </source>
</evidence>